<comment type="caution">
    <text evidence="1">The sequence shown here is derived from an EMBL/GenBank/DDBJ whole genome shotgun (WGS) entry which is preliminary data.</text>
</comment>
<keyword evidence="2" id="KW-1185">Reference proteome</keyword>
<dbReference type="AlphaFoldDB" id="N2BM09"/>
<proteinExistence type="predicted"/>
<name>N2BM09_9FIRM</name>
<dbReference type="PATRIC" id="fig|1235802.3.peg.119"/>
<dbReference type="STRING" id="1235802.C823_00111"/>
<gene>
    <name evidence="1" type="ORF">C823_00111</name>
</gene>
<reference evidence="1 2" key="1">
    <citation type="journal article" date="2014" name="Genome Announc.">
        <title>Draft genome sequences of the altered schaedler flora, a defined bacterial community from gnotobiotic mice.</title>
        <authorList>
            <person name="Wannemuehler M.J."/>
            <person name="Overstreet A.M."/>
            <person name="Ward D.V."/>
            <person name="Phillips G.J."/>
        </authorList>
    </citation>
    <scope>NUCLEOTIDE SEQUENCE [LARGE SCALE GENOMIC DNA]</scope>
    <source>
        <strain evidence="1 2">ASF492</strain>
    </source>
</reference>
<evidence type="ECO:0000313" key="2">
    <source>
        <dbReference type="Proteomes" id="UP000012589"/>
    </source>
</evidence>
<dbReference type="EMBL" id="AQFT01000003">
    <property type="protein sequence ID" value="EMZ39483.1"/>
    <property type="molecule type" value="Genomic_DNA"/>
</dbReference>
<accession>N2BM09</accession>
<protein>
    <recommendedName>
        <fullName evidence="3">KAP NTPase domain-containing protein</fullName>
    </recommendedName>
</protein>
<dbReference type="eggNOG" id="ENOG5030117">
    <property type="taxonomic scope" value="Bacteria"/>
</dbReference>
<evidence type="ECO:0008006" key="3">
    <source>
        <dbReference type="Google" id="ProtNLM"/>
    </source>
</evidence>
<organism evidence="1 2">
    <name type="scientific">Eubacterium plexicaudatum ASF492</name>
    <dbReference type="NCBI Taxonomy" id="1235802"/>
    <lineage>
        <taxon>Bacteria</taxon>
        <taxon>Bacillati</taxon>
        <taxon>Bacillota</taxon>
        <taxon>Clostridia</taxon>
        <taxon>Eubacteriales</taxon>
        <taxon>Eubacteriaceae</taxon>
        <taxon>Eubacterium</taxon>
    </lineage>
</organism>
<evidence type="ECO:0000313" key="1">
    <source>
        <dbReference type="EMBL" id="EMZ39483.1"/>
    </source>
</evidence>
<dbReference type="HOGENOM" id="CLU_1967239_0_0_9"/>
<dbReference type="Proteomes" id="UP000012589">
    <property type="component" value="Unassembled WGS sequence"/>
</dbReference>
<sequence>MLFGGGFKSELFLNISKSFNCYHFIVIDDLERMNDDIKLEEVFGIIDELKRCNYVKVILVTNTKEMPQKERFEKYHEKVIDRTYYITERPEKVDWAKLGIHYGFIIEFLSKHHVKKFANTTKSTEFI</sequence>